<dbReference type="AlphaFoldDB" id="A0A1G6N235"/>
<dbReference type="EMBL" id="FMYM01000011">
    <property type="protein sequence ID" value="SDC61908.1"/>
    <property type="molecule type" value="Genomic_DNA"/>
</dbReference>
<dbReference type="SMART" id="SM00827">
    <property type="entry name" value="PKS_AT"/>
    <property type="match status" value="1"/>
</dbReference>
<evidence type="ECO:0000259" key="3">
    <source>
        <dbReference type="SMART" id="SM00827"/>
    </source>
</evidence>
<gene>
    <name evidence="4" type="ORF">SAMN05421737_11179</name>
</gene>
<keyword evidence="1" id="KW-0596">Phosphopantetheine</keyword>
<dbReference type="GO" id="GO:0071770">
    <property type="term" value="P:DIM/DIP cell wall layer assembly"/>
    <property type="evidence" value="ECO:0007669"/>
    <property type="project" value="TreeGrafter"/>
</dbReference>
<dbReference type="InterPro" id="IPR050091">
    <property type="entry name" value="PKS_NRPS_Biosynth_Enz"/>
</dbReference>
<sequence length="488" mass="55567">MFAGVSSFGFGGTNAHVVLTEAPSLPLSFDEEYLTYTETMAKPQPDILTISAQSLSSLQRLITTYKETIRDSSLDKRLADICYSAQQRRTHHPYRVAVVGETKQEIIEEMERIQRNKEWREDVKPKYTEPTIAFVFNGQGSQWQGMGKGLFRSNKVFRNAVQKCNRIFRKFADWSLIEELFSANKNSRLSRTSVAQPMIFAIQIALVKALSECGISPDAAVGHSLGEIAAYHVGGTLSLEDALLIIFERSRYMEMVKGKGKMAVVQLSFEEADEFIAPYRDQLSIAANNGPNSVMLSGASVPLLGLLKDLENKKVFYKVMDSDYAFHSMQMESICNPFEESLTAIRPKASEIPVYSTVYGFRHPKAGLTSKYWRRNVRQPVCFQEALEQCFKDQYDAYIEIGPHQSLRVVHGLFVAEKRLPTKRHHANLCSSLIHCQVRAIPRLGERMKPLWYALFVQSGQEERVRYLIDRHSHIHVDQMLIPKRKLL</sequence>
<accession>A0A1G6N235</accession>
<dbReference type="InterPro" id="IPR016035">
    <property type="entry name" value="Acyl_Trfase/lysoPLipase"/>
</dbReference>
<dbReference type="Gene3D" id="3.40.47.10">
    <property type="match status" value="1"/>
</dbReference>
<evidence type="ECO:0000313" key="5">
    <source>
        <dbReference type="Proteomes" id="UP000242662"/>
    </source>
</evidence>
<keyword evidence="2" id="KW-0597">Phosphoprotein</keyword>
<proteinExistence type="predicted"/>
<dbReference type="STRING" id="1464122.SAMN05421737_11179"/>
<dbReference type="OrthoDB" id="9765680at2"/>
<evidence type="ECO:0000313" key="4">
    <source>
        <dbReference type="EMBL" id="SDC61908.1"/>
    </source>
</evidence>
<dbReference type="PANTHER" id="PTHR43775:SF37">
    <property type="entry name" value="SI:DKEY-61P9.11"/>
    <property type="match status" value="1"/>
</dbReference>
<dbReference type="SUPFAM" id="SSF55048">
    <property type="entry name" value="Probable ACP-binding domain of malonyl-CoA ACP transacylase"/>
    <property type="match status" value="1"/>
</dbReference>
<dbReference type="Proteomes" id="UP000242662">
    <property type="component" value="Unassembled WGS sequence"/>
</dbReference>
<dbReference type="SUPFAM" id="SSF52151">
    <property type="entry name" value="FabD/lysophospholipase-like"/>
    <property type="match status" value="1"/>
</dbReference>
<dbReference type="GO" id="GO:0005886">
    <property type="term" value="C:plasma membrane"/>
    <property type="evidence" value="ECO:0007669"/>
    <property type="project" value="TreeGrafter"/>
</dbReference>
<evidence type="ECO:0000256" key="2">
    <source>
        <dbReference type="ARBA" id="ARBA00022553"/>
    </source>
</evidence>
<dbReference type="Gene3D" id="3.30.70.3290">
    <property type="match status" value="1"/>
</dbReference>
<dbReference type="Pfam" id="PF00698">
    <property type="entry name" value="Acyl_transf_1"/>
    <property type="match status" value="1"/>
</dbReference>
<keyword evidence="5" id="KW-1185">Reference proteome</keyword>
<dbReference type="GO" id="GO:0004312">
    <property type="term" value="F:fatty acid synthase activity"/>
    <property type="evidence" value="ECO:0007669"/>
    <property type="project" value="TreeGrafter"/>
</dbReference>
<dbReference type="RefSeq" id="WP_090776475.1">
    <property type="nucleotide sequence ID" value="NZ_FMYM01000011.1"/>
</dbReference>
<organism evidence="4 5">
    <name type="scientific">Shouchella lonarensis</name>
    <dbReference type="NCBI Taxonomy" id="1464122"/>
    <lineage>
        <taxon>Bacteria</taxon>
        <taxon>Bacillati</taxon>
        <taxon>Bacillota</taxon>
        <taxon>Bacilli</taxon>
        <taxon>Bacillales</taxon>
        <taxon>Bacillaceae</taxon>
        <taxon>Shouchella</taxon>
    </lineage>
</organism>
<feature type="domain" description="Malonyl-CoA:ACP transacylase (MAT)" evidence="3">
    <location>
        <begin position="135"/>
        <end position="441"/>
    </location>
</feature>
<protein>
    <submittedName>
        <fullName evidence="4">Myxalamid-type polyketide synthase MxaE and MxaD</fullName>
    </submittedName>
</protein>
<dbReference type="GO" id="GO:0005737">
    <property type="term" value="C:cytoplasm"/>
    <property type="evidence" value="ECO:0007669"/>
    <property type="project" value="TreeGrafter"/>
</dbReference>
<dbReference type="InterPro" id="IPR001227">
    <property type="entry name" value="Ac_transferase_dom_sf"/>
</dbReference>
<evidence type="ECO:0000256" key="1">
    <source>
        <dbReference type="ARBA" id="ARBA00022450"/>
    </source>
</evidence>
<dbReference type="Pfam" id="PF22621">
    <property type="entry name" value="CurL-like_PKS_C"/>
    <property type="match status" value="1"/>
</dbReference>
<dbReference type="Gene3D" id="3.40.366.10">
    <property type="entry name" value="Malonyl-Coenzyme A Acyl Carrier Protein, domain 2"/>
    <property type="match status" value="1"/>
</dbReference>
<dbReference type="GO" id="GO:0006633">
    <property type="term" value="P:fatty acid biosynthetic process"/>
    <property type="evidence" value="ECO:0007669"/>
    <property type="project" value="TreeGrafter"/>
</dbReference>
<name>A0A1G6N235_9BACI</name>
<dbReference type="PANTHER" id="PTHR43775">
    <property type="entry name" value="FATTY ACID SYNTHASE"/>
    <property type="match status" value="1"/>
</dbReference>
<dbReference type="InterPro" id="IPR016039">
    <property type="entry name" value="Thiolase-like"/>
</dbReference>
<dbReference type="InterPro" id="IPR016036">
    <property type="entry name" value="Malonyl_transacylase_ACP-bd"/>
</dbReference>
<reference evidence="5" key="1">
    <citation type="submission" date="2016-09" db="EMBL/GenBank/DDBJ databases">
        <authorList>
            <person name="Varghese N."/>
            <person name="Submissions S."/>
        </authorList>
    </citation>
    <scope>NUCLEOTIDE SEQUENCE [LARGE SCALE GENOMIC DNA]</scope>
    <source>
        <strain evidence="5">25nlg</strain>
    </source>
</reference>
<dbReference type="InterPro" id="IPR014043">
    <property type="entry name" value="Acyl_transferase_dom"/>
</dbReference>